<proteinExistence type="predicted"/>
<keyword evidence="3" id="KW-1185">Reference proteome</keyword>
<dbReference type="EMBL" id="JAEIJD010000010">
    <property type="protein sequence ID" value="MBI6630492.1"/>
    <property type="molecule type" value="Genomic_DNA"/>
</dbReference>
<protein>
    <submittedName>
        <fullName evidence="2">Uncharacterized protein</fullName>
    </submittedName>
</protein>
<feature type="compositionally biased region" description="Polar residues" evidence="1">
    <location>
        <begin position="16"/>
        <end position="25"/>
    </location>
</feature>
<evidence type="ECO:0000256" key="1">
    <source>
        <dbReference type="SAM" id="MobiDB-lite"/>
    </source>
</evidence>
<evidence type="ECO:0000313" key="2">
    <source>
        <dbReference type="EMBL" id="MBI6630492.1"/>
    </source>
</evidence>
<name>A0A934LZ42_9RHOB</name>
<reference evidence="2" key="1">
    <citation type="submission" date="2020-12" db="EMBL/GenBank/DDBJ databases">
        <title>Pontibaca salina gen. nov., sp. nov., isolated from marine sediment.</title>
        <authorList>
            <person name="Bo J."/>
            <person name="Wang S."/>
            <person name="Song X."/>
            <person name="Du Z."/>
        </authorList>
    </citation>
    <scope>NUCLEOTIDE SEQUENCE</scope>
    <source>
        <strain evidence="2">S1109L</strain>
    </source>
</reference>
<feature type="region of interest" description="Disordered" evidence="1">
    <location>
        <begin position="1"/>
        <end position="25"/>
    </location>
</feature>
<sequence length="64" mass="6935">MTTTLLRGNGRPSGIENISCSRPQSGLHNRTHYFEHDGVLTDITPAASEPRVGQTQLTTGNTKI</sequence>
<comment type="caution">
    <text evidence="2">The sequence shown here is derived from an EMBL/GenBank/DDBJ whole genome shotgun (WGS) entry which is preliminary data.</text>
</comment>
<dbReference type="AlphaFoldDB" id="A0A934LZ42"/>
<dbReference type="Proteomes" id="UP000613255">
    <property type="component" value="Unassembled WGS sequence"/>
</dbReference>
<organism evidence="2 3">
    <name type="scientific">Pontibaca salina</name>
    <dbReference type="NCBI Taxonomy" id="2795731"/>
    <lineage>
        <taxon>Bacteria</taxon>
        <taxon>Pseudomonadati</taxon>
        <taxon>Pseudomonadota</taxon>
        <taxon>Alphaproteobacteria</taxon>
        <taxon>Rhodobacterales</taxon>
        <taxon>Roseobacteraceae</taxon>
        <taxon>Pontibaca</taxon>
    </lineage>
</organism>
<gene>
    <name evidence="2" type="ORF">JAO82_11460</name>
</gene>
<accession>A0A934LZ42</accession>
<evidence type="ECO:0000313" key="3">
    <source>
        <dbReference type="Proteomes" id="UP000613255"/>
    </source>
</evidence>